<dbReference type="Proteomes" id="UP000050465">
    <property type="component" value="Unassembled WGS sequence"/>
</dbReference>
<evidence type="ECO:0000313" key="2">
    <source>
        <dbReference type="Proteomes" id="UP000050465"/>
    </source>
</evidence>
<organism evidence="1 2">
    <name type="scientific">Phormidesmis priestleyi Ana</name>
    <dbReference type="NCBI Taxonomy" id="1666911"/>
    <lineage>
        <taxon>Bacteria</taxon>
        <taxon>Bacillati</taxon>
        <taxon>Cyanobacteriota</taxon>
        <taxon>Cyanophyceae</taxon>
        <taxon>Leptolyngbyales</taxon>
        <taxon>Leptolyngbyaceae</taxon>
        <taxon>Phormidesmis</taxon>
    </lineage>
</organism>
<accession>A0A0P8BGH4</accession>
<comment type="caution">
    <text evidence="1">The sequence shown here is derived from an EMBL/GenBank/DDBJ whole genome shotgun (WGS) entry which is preliminary data.</text>
</comment>
<sequence>MAGYQLKAGQKGVGRCINPDGIRLSDITTRNLSKNSKELQTKRSNPWADYRGLRPLSNIGVGWGYHVRAEKRCKRKSGRNRR</sequence>
<dbReference type="EMBL" id="LJZR01000045">
    <property type="protein sequence ID" value="KPQ32827.1"/>
    <property type="molecule type" value="Genomic_DNA"/>
</dbReference>
<gene>
    <name evidence="1" type="ORF">HLUCCA11_20530</name>
</gene>
<evidence type="ECO:0000313" key="1">
    <source>
        <dbReference type="EMBL" id="KPQ32827.1"/>
    </source>
</evidence>
<protein>
    <submittedName>
        <fullName evidence="1">Uncharacterized protein</fullName>
    </submittedName>
</protein>
<reference evidence="1 2" key="1">
    <citation type="submission" date="2015-09" db="EMBL/GenBank/DDBJ databases">
        <title>Identification and resolution of microdiversity through metagenomic sequencing of parallel consortia.</title>
        <authorList>
            <person name="Nelson W.C."/>
            <person name="Romine M.F."/>
            <person name="Lindemann S.R."/>
        </authorList>
    </citation>
    <scope>NUCLEOTIDE SEQUENCE [LARGE SCALE GENOMIC DNA]</scope>
    <source>
        <strain evidence="1">Ana</strain>
    </source>
</reference>
<name>A0A0P8BGH4_9CYAN</name>
<proteinExistence type="predicted"/>
<dbReference type="AlphaFoldDB" id="A0A0P8BGH4"/>